<dbReference type="STRING" id="67801.A0A1B0APK9"/>
<protein>
    <submittedName>
        <fullName evidence="3">Uncharacterized protein</fullName>
    </submittedName>
</protein>
<dbReference type="InterPro" id="IPR051959">
    <property type="entry name" value="PAK1-Kinase_Regulator"/>
</dbReference>
<dbReference type="SMART" id="SM00320">
    <property type="entry name" value="WD40"/>
    <property type="match status" value="5"/>
</dbReference>
<evidence type="ECO:0000256" key="2">
    <source>
        <dbReference type="SAM" id="MobiDB-lite"/>
    </source>
</evidence>
<dbReference type="InterPro" id="IPR036322">
    <property type="entry name" value="WD40_repeat_dom_sf"/>
</dbReference>
<dbReference type="AlphaFoldDB" id="A0A1B0APK9"/>
<name>A0A1B0APK9_9MUSC</name>
<dbReference type="PANTHER" id="PTHR44675">
    <property type="entry name" value="PAK1 INTERACTING PROTEIN 1"/>
    <property type="match status" value="1"/>
</dbReference>
<feature type="compositionally biased region" description="Basic and acidic residues" evidence="2">
    <location>
        <begin position="414"/>
        <end position="427"/>
    </location>
</feature>
<organism evidence="3 4">
    <name type="scientific">Glossina palpalis gambiensis</name>
    <dbReference type="NCBI Taxonomy" id="67801"/>
    <lineage>
        <taxon>Eukaryota</taxon>
        <taxon>Metazoa</taxon>
        <taxon>Ecdysozoa</taxon>
        <taxon>Arthropoda</taxon>
        <taxon>Hexapoda</taxon>
        <taxon>Insecta</taxon>
        <taxon>Pterygota</taxon>
        <taxon>Neoptera</taxon>
        <taxon>Endopterygota</taxon>
        <taxon>Diptera</taxon>
        <taxon>Brachycera</taxon>
        <taxon>Muscomorpha</taxon>
        <taxon>Hippoboscoidea</taxon>
        <taxon>Glossinidae</taxon>
        <taxon>Glossina</taxon>
    </lineage>
</organism>
<sequence>MNCLFESYVHVELAFTRVFSQIVNIVNICVHLSARAVNTFVMDLPIKTNSLEIIIGTYEEFLLGYKVELKDNKPVLVQSFADKSHSGSIRCVAVHKQWIATGGTDDRIFIYDMTSRSQTQILLCHEGSINALTFTPDGTHLLSVANDGRFIATRSKTWSTEACWKKAHNRLAATHVSCHPSGKLALTLGSDLILCTWNLIKGRIAYKTNLKSRNSLGRQPDCLTWSNSGDYFTLSGPRVVEIWSIQTANVLHSHSTKSKPICICWTDAEACVVGLEDGKIMWLSLSKDEKEFELIAHNARVKAMHSFKDYLVTSSSSGEIKLWQINETGKHSKAKLKELAVTNVGCRPTCINILDLEQFGKDYGVARSCDESSKETKLVNNTEKPFPRGVVIIECDTDDEQESRQQTKASKKKPNGDDKAEKEAIEEKDNEEETLDYVKNDADVDRDDDDTTYSESKWTSLPDALKSNKHKSNKSQSEKSENKKKKIHGHNEQNILPSKAKKRK</sequence>
<dbReference type="Gene3D" id="2.130.10.10">
    <property type="entry name" value="YVTN repeat-like/Quinoprotein amine dehydrogenase"/>
    <property type="match status" value="2"/>
</dbReference>
<feature type="region of interest" description="Disordered" evidence="2">
    <location>
        <begin position="397"/>
        <end position="504"/>
    </location>
</feature>
<comment type="function">
    <text evidence="1">Negatively regulates the PAK1 kinase. PAK1 is a member of the PAK kinase family, which has been shown to play a positive role in the regulation of signaling pathways involving MAPK8 and RELA. PAK1 exists as an inactive homodimer, which is activated by binding of small GTPases such as CDC42 to an N-terminal regulatory domain. PAK1IP1 also binds to the N-terminus of PAK1, and inhibits the specific activation of PAK1 by CDC42. May be involved in ribosomal large subunit assembly.</text>
</comment>
<reference evidence="4" key="1">
    <citation type="submission" date="2015-01" db="EMBL/GenBank/DDBJ databases">
        <authorList>
            <person name="Aksoy S."/>
            <person name="Warren W."/>
            <person name="Wilson R.K."/>
        </authorList>
    </citation>
    <scope>NUCLEOTIDE SEQUENCE [LARGE SCALE GENOMIC DNA]</scope>
    <source>
        <strain evidence="4">IAEA</strain>
    </source>
</reference>
<accession>A0A1B0APK9</accession>
<evidence type="ECO:0000313" key="4">
    <source>
        <dbReference type="Proteomes" id="UP000092460"/>
    </source>
</evidence>
<dbReference type="SUPFAM" id="SSF50978">
    <property type="entry name" value="WD40 repeat-like"/>
    <property type="match status" value="1"/>
</dbReference>
<proteinExistence type="predicted"/>
<dbReference type="Proteomes" id="UP000092460">
    <property type="component" value="Unassembled WGS sequence"/>
</dbReference>
<keyword evidence="4" id="KW-1185">Reference proteome</keyword>
<dbReference type="PANTHER" id="PTHR44675:SF1">
    <property type="entry name" value="P21-ACTIVATED PROTEIN KINASE-INTERACTING PROTEIN 1"/>
    <property type="match status" value="1"/>
</dbReference>
<dbReference type="InterPro" id="IPR015943">
    <property type="entry name" value="WD40/YVTN_repeat-like_dom_sf"/>
</dbReference>
<dbReference type="InterPro" id="IPR001680">
    <property type="entry name" value="WD40_rpt"/>
</dbReference>
<dbReference type="Pfam" id="PF00400">
    <property type="entry name" value="WD40"/>
    <property type="match status" value="3"/>
</dbReference>
<dbReference type="EnsemblMetazoa" id="GPPI004014-RA">
    <property type="protein sequence ID" value="GPPI004014-PA"/>
    <property type="gene ID" value="GPPI004014"/>
</dbReference>
<evidence type="ECO:0000313" key="3">
    <source>
        <dbReference type="EnsemblMetazoa" id="GPPI004014-PA"/>
    </source>
</evidence>
<dbReference type="VEuPathDB" id="VectorBase:GPPI004014"/>
<reference evidence="3" key="2">
    <citation type="submission" date="2020-05" db="UniProtKB">
        <authorList>
            <consortium name="EnsemblMetazoa"/>
        </authorList>
    </citation>
    <scope>IDENTIFICATION</scope>
    <source>
        <strain evidence="3">IAEA</strain>
    </source>
</reference>
<evidence type="ECO:0000256" key="1">
    <source>
        <dbReference type="ARBA" id="ARBA00045213"/>
    </source>
</evidence>
<dbReference type="EMBL" id="JXJN01001483">
    <property type="status" value="NOT_ANNOTATED_CDS"/>
    <property type="molecule type" value="Genomic_DNA"/>
</dbReference>